<evidence type="ECO:0000256" key="6">
    <source>
        <dbReference type="SAM" id="Phobius"/>
    </source>
</evidence>
<name>A0A7C8MUM3_9PEZI</name>
<dbReference type="InterPro" id="IPR059112">
    <property type="entry name" value="CysZ/EI24"/>
</dbReference>
<dbReference type="InterPro" id="IPR052786">
    <property type="entry name" value="Spore_wall_assembly"/>
</dbReference>
<proteinExistence type="predicted"/>
<organism evidence="7 8">
    <name type="scientific">Xylaria multiplex</name>
    <dbReference type="NCBI Taxonomy" id="323545"/>
    <lineage>
        <taxon>Eukaryota</taxon>
        <taxon>Fungi</taxon>
        <taxon>Dikarya</taxon>
        <taxon>Ascomycota</taxon>
        <taxon>Pezizomycotina</taxon>
        <taxon>Sordariomycetes</taxon>
        <taxon>Xylariomycetidae</taxon>
        <taxon>Xylariales</taxon>
        <taxon>Xylariaceae</taxon>
        <taxon>Xylaria</taxon>
    </lineage>
</organism>
<dbReference type="PANTHER" id="PTHR34292">
    <property type="entry name" value="OUTER SPORE WALL PROTEIN LDS1"/>
    <property type="match status" value="1"/>
</dbReference>
<dbReference type="AlphaFoldDB" id="A0A7C8MUM3"/>
<evidence type="ECO:0000256" key="3">
    <source>
        <dbReference type="ARBA" id="ARBA00022989"/>
    </source>
</evidence>
<keyword evidence="2 6" id="KW-0812">Transmembrane</keyword>
<comment type="subcellular location">
    <subcellularLocation>
        <location evidence="1">Membrane</location>
        <topology evidence="1">Multi-pass membrane protein</topology>
    </subcellularLocation>
</comment>
<feature type="transmembrane region" description="Helical" evidence="6">
    <location>
        <begin position="178"/>
        <end position="198"/>
    </location>
</feature>
<keyword evidence="4 6" id="KW-0472">Membrane</keyword>
<feature type="transmembrane region" description="Helical" evidence="6">
    <location>
        <begin position="245"/>
        <end position="266"/>
    </location>
</feature>
<evidence type="ECO:0000256" key="5">
    <source>
        <dbReference type="SAM" id="MobiDB-lite"/>
    </source>
</evidence>
<feature type="transmembrane region" description="Helical" evidence="6">
    <location>
        <begin position="86"/>
        <end position="106"/>
    </location>
</feature>
<dbReference type="Pfam" id="PF07264">
    <property type="entry name" value="EI24"/>
    <property type="match status" value="1"/>
</dbReference>
<dbReference type="Proteomes" id="UP000481858">
    <property type="component" value="Unassembled WGS sequence"/>
</dbReference>
<reference evidence="7 8" key="1">
    <citation type="submission" date="2019-12" db="EMBL/GenBank/DDBJ databases">
        <title>Draft genome sequence of the ascomycete Xylaria multiplex DSM 110363.</title>
        <authorList>
            <person name="Buettner E."/>
            <person name="Kellner H."/>
        </authorList>
    </citation>
    <scope>NUCLEOTIDE SEQUENCE [LARGE SCALE GENOMIC DNA]</scope>
    <source>
        <strain evidence="7 8">DSM 110363</strain>
    </source>
</reference>
<dbReference type="PANTHER" id="PTHR34292:SF2">
    <property type="entry name" value="OUTER SPORE WALL PROTEIN LDS1"/>
    <property type="match status" value="1"/>
</dbReference>
<accession>A0A7C8MUM3</accession>
<dbReference type="GO" id="GO:0005628">
    <property type="term" value="C:prospore membrane"/>
    <property type="evidence" value="ECO:0007669"/>
    <property type="project" value="TreeGrafter"/>
</dbReference>
<gene>
    <name evidence="7" type="ORF">GQX73_g4560</name>
</gene>
<dbReference type="OrthoDB" id="10012223at2759"/>
<evidence type="ECO:0008006" key="9">
    <source>
        <dbReference type="Google" id="ProtNLM"/>
    </source>
</evidence>
<keyword evidence="8" id="KW-1185">Reference proteome</keyword>
<evidence type="ECO:0000313" key="8">
    <source>
        <dbReference type="Proteomes" id="UP000481858"/>
    </source>
</evidence>
<protein>
    <recommendedName>
        <fullName evidence="9">Outer spore wall protein RRT8</fullName>
    </recommendedName>
</protein>
<dbReference type="EMBL" id="WUBL01000042">
    <property type="protein sequence ID" value="KAF2968993.1"/>
    <property type="molecule type" value="Genomic_DNA"/>
</dbReference>
<dbReference type="GO" id="GO:0005619">
    <property type="term" value="C:ascospore wall"/>
    <property type="evidence" value="ECO:0007669"/>
    <property type="project" value="TreeGrafter"/>
</dbReference>
<evidence type="ECO:0000256" key="2">
    <source>
        <dbReference type="ARBA" id="ARBA00022692"/>
    </source>
</evidence>
<feature type="transmembrane region" description="Helical" evidence="6">
    <location>
        <begin position="63"/>
        <end position="80"/>
    </location>
</feature>
<feature type="compositionally biased region" description="Polar residues" evidence="5">
    <location>
        <begin position="427"/>
        <end position="438"/>
    </location>
</feature>
<dbReference type="GO" id="GO:0005811">
    <property type="term" value="C:lipid droplet"/>
    <property type="evidence" value="ECO:0007669"/>
    <property type="project" value="TreeGrafter"/>
</dbReference>
<comment type="caution">
    <text evidence="7">The sequence shown here is derived from an EMBL/GenBank/DDBJ whole genome shotgun (WGS) entry which is preliminary data.</text>
</comment>
<sequence>MSDDNSIINRVQTKAQEVVREDYDKAKVLLSAAAKSGSYLYPFRGILYFLTHKALWRPFTSQLLPTIGLTIGVTTTMFFFTYLPQLAILVFVNGPLAVFTTVLLILNESSTIVNIISRNFLLQDAILDTFDGTLVARNATGIVGEGRQLKPGSDPIARLGKILKNPFSKFTPKAFIRYIIYLPLNFIPVVGTVVFIILQGRTRGKSVHGRYFQLKGWSSSQQRDWLQQHVGPYTTFGTIATLLEMIPVVSMFFAFTNTVGAALWAADIEQKRTGMTAGTAPNLRLILRYLPGISALPSLDEAIDERDVFDEDSAEEPDYDQYGGPPANRGAYDYVTITYGGYGPPPPPPSSSIASLSPSSGVNQSVTGIVSSTISSSLFSGTTASVPSGFSLSSTSAPGTASTLVPTPSVSSLSYTNATVGSETSSISTSLAESTGSSGIPVPPSTAASPTSALSVTSSVISTFSIGSGLSTGASSIGSLESSSFVTASISFSHNVFNM</sequence>
<feature type="region of interest" description="Disordered" evidence="5">
    <location>
        <begin position="427"/>
        <end position="448"/>
    </location>
</feature>
<dbReference type="InParanoid" id="A0A7C8MUM3"/>
<evidence type="ECO:0000256" key="1">
    <source>
        <dbReference type="ARBA" id="ARBA00004141"/>
    </source>
</evidence>
<evidence type="ECO:0000256" key="4">
    <source>
        <dbReference type="ARBA" id="ARBA00023136"/>
    </source>
</evidence>
<keyword evidence="3 6" id="KW-1133">Transmembrane helix</keyword>
<evidence type="ECO:0000313" key="7">
    <source>
        <dbReference type="EMBL" id="KAF2968993.1"/>
    </source>
</evidence>